<evidence type="ECO:0000259" key="1">
    <source>
        <dbReference type="PROSITE" id="PS51186"/>
    </source>
</evidence>
<dbReference type="OrthoDB" id="359414at2"/>
<dbReference type="EMBL" id="RRCF01000008">
    <property type="protein sequence ID" value="RRJ18478.1"/>
    <property type="molecule type" value="Genomic_DNA"/>
</dbReference>
<dbReference type="PROSITE" id="PS51186">
    <property type="entry name" value="GNAT"/>
    <property type="match status" value="1"/>
</dbReference>
<keyword evidence="3" id="KW-1185">Reference proteome</keyword>
<name>A0A3P3QBL9_9GAMM</name>
<dbReference type="CDD" id="cd04301">
    <property type="entry name" value="NAT_SF"/>
    <property type="match status" value="1"/>
</dbReference>
<reference evidence="2 3" key="1">
    <citation type="submission" date="2018-11" db="EMBL/GenBank/DDBJ databases">
        <title>Draft genome analysis of Rheinheimera mesophila isolated from an industrial waste site.</title>
        <authorList>
            <person name="Yu Q."/>
            <person name="Qi Y."/>
            <person name="Zhang H."/>
            <person name="Lu Y."/>
            <person name="Pu J."/>
        </authorList>
    </citation>
    <scope>NUCLEOTIDE SEQUENCE [LARGE SCALE GENOMIC DNA]</scope>
    <source>
        <strain evidence="2 3">IITR13</strain>
    </source>
</reference>
<dbReference type="InterPro" id="IPR000182">
    <property type="entry name" value="GNAT_dom"/>
</dbReference>
<dbReference type="Proteomes" id="UP000276260">
    <property type="component" value="Unassembled WGS sequence"/>
</dbReference>
<dbReference type="SUPFAM" id="SSF55729">
    <property type="entry name" value="Acyl-CoA N-acyltransferases (Nat)"/>
    <property type="match status" value="1"/>
</dbReference>
<organism evidence="2 3">
    <name type="scientific">Rheinheimera mesophila</name>
    <dbReference type="NCBI Taxonomy" id="1547515"/>
    <lineage>
        <taxon>Bacteria</taxon>
        <taxon>Pseudomonadati</taxon>
        <taxon>Pseudomonadota</taxon>
        <taxon>Gammaproteobacteria</taxon>
        <taxon>Chromatiales</taxon>
        <taxon>Chromatiaceae</taxon>
        <taxon>Rheinheimera</taxon>
    </lineage>
</organism>
<sequence length="170" mass="18574">MSVLNLSVADVPQLMQVQGNCYSEELVESAAVMAERISGFSQTCWGYFIGEQMAGYLLAYPSIPGRIAPLATAFPRYEQASCLYLHDMAISSEFRGQSLAPKLLAHARAEARRMGLDALALVAVQGADLYWAKQGFSQVVTLTAEQQASLDTYLPEIASYMQCSLTETQC</sequence>
<gene>
    <name evidence="2" type="ORF">EIK76_17125</name>
</gene>
<dbReference type="Gene3D" id="3.40.630.30">
    <property type="match status" value="1"/>
</dbReference>
<dbReference type="Pfam" id="PF00583">
    <property type="entry name" value="Acetyltransf_1"/>
    <property type="match status" value="1"/>
</dbReference>
<keyword evidence="2" id="KW-0808">Transferase</keyword>
<evidence type="ECO:0000313" key="3">
    <source>
        <dbReference type="Proteomes" id="UP000276260"/>
    </source>
</evidence>
<dbReference type="InterPro" id="IPR016181">
    <property type="entry name" value="Acyl_CoA_acyltransferase"/>
</dbReference>
<accession>A0A3P3QBL9</accession>
<comment type="caution">
    <text evidence="2">The sequence shown here is derived from an EMBL/GenBank/DDBJ whole genome shotgun (WGS) entry which is preliminary data.</text>
</comment>
<evidence type="ECO:0000313" key="2">
    <source>
        <dbReference type="EMBL" id="RRJ18478.1"/>
    </source>
</evidence>
<dbReference type="AlphaFoldDB" id="A0A3P3QBL9"/>
<protein>
    <submittedName>
        <fullName evidence="2">GNAT family N-acetyltransferase</fullName>
    </submittedName>
</protein>
<proteinExistence type="predicted"/>
<dbReference type="GO" id="GO:0016747">
    <property type="term" value="F:acyltransferase activity, transferring groups other than amino-acyl groups"/>
    <property type="evidence" value="ECO:0007669"/>
    <property type="project" value="InterPro"/>
</dbReference>
<feature type="domain" description="N-acetyltransferase" evidence="1">
    <location>
        <begin position="1"/>
        <end position="166"/>
    </location>
</feature>
<dbReference type="RefSeq" id="WP_046520884.1">
    <property type="nucleotide sequence ID" value="NZ_LAVS01000087.1"/>
</dbReference>